<evidence type="ECO:0000313" key="2">
    <source>
        <dbReference type="Proteomes" id="UP000002799"/>
    </source>
</evidence>
<proteinExistence type="predicted"/>
<dbReference type="AlphaFoldDB" id="A0A140PTM4"/>
<name>A0A140PTM4_9FUSO</name>
<dbReference type="Proteomes" id="UP000002799">
    <property type="component" value="Chromosome"/>
</dbReference>
<dbReference type="EMBL" id="CP007062">
    <property type="protein sequence ID" value="EEO42728.1"/>
    <property type="molecule type" value="Genomic_DNA"/>
</dbReference>
<dbReference type="GeneID" id="79810388"/>
<evidence type="ECO:0000313" key="1">
    <source>
        <dbReference type="EMBL" id="EEO42728.1"/>
    </source>
</evidence>
<gene>
    <name evidence="1" type="ORF">FSDG_01287</name>
</gene>
<dbReference type="HOGENOM" id="CLU_093428_0_0_0"/>
<accession>A0A140PTM4</accession>
<dbReference type="KEGG" id="fne:FSDG_01287"/>
<organism evidence="1">
    <name type="scientific">Fusobacterium animalis 7_1</name>
    <dbReference type="NCBI Taxonomy" id="457405"/>
    <lineage>
        <taxon>Bacteria</taxon>
        <taxon>Fusobacteriati</taxon>
        <taxon>Fusobacteriota</taxon>
        <taxon>Fusobacteriia</taxon>
        <taxon>Fusobacteriales</taxon>
        <taxon>Fusobacteriaceae</taxon>
        <taxon>Fusobacterium</taxon>
    </lineage>
</organism>
<reference evidence="1 2" key="1">
    <citation type="submission" date="2013-11" db="EMBL/GenBank/DDBJ databases">
        <title>The Genome Sequence of Fusobacterium sp. 7_1.</title>
        <authorList>
            <consortium name="The Broad Institute Genome Sequencing Platform"/>
            <person name="Earl A."/>
            <person name="Ward D."/>
            <person name="Feldgarden M."/>
            <person name="Gevers D."/>
            <person name="Strauss J."/>
            <person name="Ambrose C.E."/>
            <person name="Allen-Vercoe E."/>
            <person name="Walker B."/>
            <person name="Young S.K."/>
            <person name="Zeng Q."/>
            <person name="Gargeya S."/>
            <person name="Fitzgerald M."/>
            <person name="Haas B."/>
            <person name="Abouelleil A."/>
            <person name="Alvarado L."/>
            <person name="Arachchi H.M."/>
            <person name="Berlin A.M."/>
            <person name="Chapman S.B."/>
            <person name="Goldberg J."/>
            <person name="Griggs A."/>
            <person name="Gujja S."/>
            <person name="Hansen M."/>
            <person name="Howarth C."/>
            <person name="Imamovic A."/>
            <person name="Larimer J."/>
            <person name="McCowen C."/>
            <person name="Montmayeur A."/>
            <person name="Murphy C."/>
            <person name="Neiman D."/>
            <person name="Pearson M."/>
            <person name="Priest M."/>
            <person name="Roberts A."/>
            <person name="Saif S."/>
            <person name="Shea T."/>
            <person name="Sisk P."/>
            <person name="Sykes S."/>
            <person name="Wortman J."/>
            <person name="Nusbaum C."/>
            <person name="Birren B."/>
        </authorList>
    </citation>
    <scope>NUCLEOTIDE SEQUENCE [LARGE SCALE GENOMIC DNA]</scope>
    <source>
        <strain evidence="1 2">7_1</strain>
    </source>
</reference>
<dbReference type="eggNOG" id="ENOG5033DB2">
    <property type="taxonomic scope" value="Bacteria"/>
</dbReference>
<dbReference type="RefSeq" id="WP_008701475.1">
    <property type="nucleotide sequence ID" value="NZ_AKBT01000001.1"/>
</dbReference>
<sequence>MSNIINFYKGTELKYSVYSNSLDDVKKNPLSYFAEYTKDMYITDKNFQYPIQDENGLREMSREEKAKQGIEVQLEEGEILKNKKIVKFERPSKYHQWINNKWEIDLEVVEENIRNIFKQELQSKIYSDFDYNGHIFQMGASDIPNFERVKMALDIVEKEKDIKKITEVLKELDPNLATEVKTKVQSKEVTKDLLISIVENFKTGWRLKDNSVLEVTYKEVTNILLLWIFRSSKFNNEYNKINDLIKKSNTVEELEAIEWK</sequence>
<protein>
    <submittedName>
        <fullName evidence="1">Uncharacterized protein</fullName>
    </submittedName>
</protein>